<dbReference type="InterPro" id="IPR012159">
    <property type="entry name" value="YejM-like"/>
</dbReference>
<feature type="transmembrane region" description="Helical" evidence="1">
    <location>
        <begin position="93"/>
        <end position="112"/>
    </location>
</feature>
<protein>
    <submittedName>
        <fullName evidence="3">DUF3413 domain-containing protein</fullName>
    </submittedName>
</protein>
<evidence type="ECO:0000259" key="2">
    <source>
        <dbReference type="Pfam" id="PF11893"/>
    </source>
</evidence>
<sequence>MVSFESKPYSKKLLHLISWSHWFTFFNIIAAILLSTVYLINEASPETLTGHIYLITTWLSHMAFLTFIIFVLSVFPLTLLIPRTRFIRASASVIFTIVLVLLLLDAFVYSRLGYHINASSGSQIIELISSEIREDRRSFWFVTIVVSLLILTFELLASNYAWKHLQQLQKTVFARFIVFGLVVAFFISHLMHIWADANLEYDVLKQDTILPMSYPTTAKTLLTKYGLFNKDDYMERKTSPLSFNEPMPSYPVIGQCNAQQINNTTFLILSKQTLSADLIEQFAQRSTSSTIRFNQHIDNATTENAWFNLFYGLPTIYQQTIKESGDSSVLFQALKQLNLKSSFTQVNSNESNEEPIWFLNDFGKSEQKSNIASMIFPDELAQFENGLHTIYFSDDNTYQMELFVDALLLAQKQKTNKDNIIISSIGNQDISTNLSNKLALAIWPSNKSKRVNRLSSQMDVVPTLLKRWLNCGDNATKLTAGDDLFKIKRDRVIANTVDNGMVVFNKDKSVFIDQNGNFQSYSSQLSAPITESSDFPLMIDGVHFIKRFSQHQQHIGGQ</sequence>
<feature type="transmembrane region" description="Helical" evidence="1">
    <location>
        <begin position="21"/>
        <end position="40"/>
    </location>
</feature>
<feature type="transmembrane region" description="Helical" evidence="1">
    <location>
        <begin position="172"/>
        <end position="195"/>
    </location>
</feature>
<evidence type="ECO:0000313" key="3">
    <source>
        <dbReference type="EMBL" id="NMP32353.1"/>
    </source>
</evidence>
<accession>A0A7Y0LD47</accession>
<dbReference type="InterPro" id="IPR024588">
    <property type="entry name" value="YejM_N"/>
</dbReference>
<dbReference type="Proteomes" id="UP000568664">
    <property type="component" value="Unassembled WGS sequence"/>
</dbReference>
<keyword evidence="1" id="KW-0812">Transmembrane</keyword>
<comment type="caution">
    <text evidence="3">The sequence shown here is derived from an EMBL/GenBank/DDBJ whole genome shotgun (WGS) entry which is preliminary data.</text>
</comment>
<name>A0A7Y0LD47_9GAMM</name>
<dbReference type="AlphaFoldDB" id="A0A7Y0LD47"/>
<feature type="transmembrane region" description="Helical" evidence="1">
    <location>
        <begin position="139"/>
        <end position="160"/>
    </location>
</feature>
<evidence type="ECO:0000313" key="4">
    <source>
        <dbReference type="Proteomes" id="UP000568664"/>
    </source>
</evidence>
<reference evidence="3 4" key="1">
    <citation type="submission" date="2020-04" db="EMBL/GenBank/DDBJ databases">
        <title>Thalassotalea sp. M1531, isolated from the surface of marine red alga.</title>
        <authorList>
            <person name="Pang L."/>
            <person name="Lu D.-C."/>
        </authorList>
    </citation>
    <scope>NUCLEOTIDE SEQUENCE [LARGE SCALE GENOMIC DNA]</scope>
    <source>
        <strain evidence="3 4">M1531</strain>
    </source>
</reference>
<feature type="transmembrane region" description="Helical" evidence="1">
    <location>
        <begin position="52"/>
        <end position="81"/>
    </location>
</feature>
<dbReference type="EMBL" id="JABBXH010000004">
    <property type="protein sequence ID" value="NMP32353.1"/>
    <property type="molecule type" value="Genomic_DNA"/>
</dbReference>
<dbReference type="PIRSF" id="PIRSF004950">
    <property type="entry name" value="Mmb_sulf_HI0842"/>
    <property type="match status" value="1"/>
</dbReference>
<gene>
    <name evidence="3" type="ORF">HII17_12345</name>
</gene>
<keyword evidence="4" id="KW-1185">Reference proteome</keyword>
<dbReference type="RefSeq" id="WP_169075695.1">
    <property type="nucleotide sequence ID" value="NZ_JABBXH010000004.1"/>
</dbReference>
<dbReference type="Pfam" id="PF11893">
    <property type="entry name" value="DUF3413"/>
    <property type="match status" value="1"/>
</dbReference>
<keyword evidence="1" id="KW-1133">Transmembrane helix</keyword>
<evidence type="ECO:0000256" key="1">
    <source>
        <dbReference type="SAM" id="Phobius"/>
    </source>
</evidence>
<proteinExistence type="predicted"/>
<feature type="domain" description="Inner membrane protein YejM N-terminal" evidence="2">
    <location>
        <begin position="8"/>
        <end position="251"/>
    </location>
</feature>
<organism evidence="3 4">
    <name type="scientific">Thalassotalea algicola</name>
    <dbReference type="NCBI Taxonomy" id="2716224"/>
    <lineage>
        <taxon>Bacteria</taxon>
        <taxon>Pseudomonadati</taxon>
        <taxon>Pseudomonadota</taxon>
        <taxon>Gammaproteobacteria</taxon>
        <taxon>Alteromonadales</taxon>
        <taxon>Colwelliaceae</taxon>
        <taxon>Thalassotalea</taxon>
    </lineage>
</organism>
<keyword evidence="1" id="KW-0472">Membrane</keyword>